<gene>
    <name evidence="1" type="ORF">EOD39_12966</name>
</gene>
<comment type="caution">
    <text evidence="1">The sequence shown here is derived from an EMBL/GenBank/DDBJ whole genome shotgun (WGS) entry which is preliminary data.</text>
</comment>
<sequence>MSDHFQSLDMQLATAIDRVQSVISVLQHKRTEEAWEDIWSSANDLCGWAGIDIVQNQQVRRRAQPRHLQDFIVNSQTVEGQPLAMSDDYRNHCFYPVIDNLVNEMNQRFSRDSCNILKGVSAWPSTMGFAKKNWLPNFLKWS</sequence>
<dbReference type="PANTHER" id="PTHR46289:SF19">
    <property type="entry name" value="ZINC FINGER MYM-TYPE CONTAINING 1"/>
    <property type="match status" value="1"/>
</dbReference>
<dbReference type="InterPro" id="IPR052958">
    <property type="entry name" value="IFN-induced_PKR_regulator"/>
</dbReference>
<proteinExistence type="predicted"/>
<evidence type="ECO:0000313" key="2">
    <source>
        <dbReference type="Proteomes" id="UP000289886"/>
    </source>
</evidence>
<name>A0A662YPA5_ACIRT</name>
<organism evidence="1 2">
    <name type="scientific">Acipenser ruthenus</name>
    <name type="common">Sterlet sturgeon</name>
    <dbReference type="NCBI Taxonomy" id="7906"/>
    <lineage>
        <taxon>Eukaryota</taxon>
        <taxon>Metazoa</taxon>
        <taxon>Chordata</taxon>
        <taxon>Craniata</taxon>
        <taxon>Vertebrata</taxon>
        <taxon>Euteleostomi</taxon>
        <taxon>Actinopterygii</taxon>
        <taxon>Chondrostei</taxon>
        <taxon>Acipenseriformes</taxon>
        <taxon>Acipenseridae</taxon>
        <taxon>Acipenser</taxon>
    </lineage>
</organism>
<keyword evidence="2" id="KW-1185">Reference proteome</keyword>
<accession>A0A662YPA5</accession>
<reference evidence="1 2" key="1">
    <citation type="submission" date="2019-01" db="EMBL/GenBank/DDBJ databases">
        <title>Draft Genome and Complete Hox-Cluster Characterization of the Sterlet Sturgeon (Acipenser ruthenus).</title>
        <authorList>
            <person name="Wei Q."/>
        </authorList>
    </citation>
    <scope>NUCLEOTIDE SEQUENCE [LARGE SCALE GENOMIC DNA]</scope>
    <source>
        <strain evidence="1">WHYD16114868_AA</strain>
        <tissue evidence="1">Blood</tissue>
    </source>
</reference>
<protein>
    <submittedName>
        <fullName evidence="1">Uncharacterized protein</fullName>
    </submittedName>
</protein>
<dbReference type="AlphaFoldDB" id="A0A662YPA5"/>
<dbReference type="Proteomes" id="UP000289886">
    <property type="component" value="Unassembled WGS sequence"/>
</dbReference>
<evidence type="ECO:0000313" key="1">
    <source>
        <dbReference type="EMBL" id="RXM98570.1"/>
    </source>
</evidence>
<dbReference type="PANTHER" id="PTHR46289">
    <property type="entry name" value="52 KDA REPRESSOR OF THE INHIBITOR OF THE PROTEIN KINASE-LIKE PROTEIN-RELATED"/>
    <property type="match status" value="1"/>
</dbReference>
<dbReference type="EMBL" id="SCEB01000635">
    <property type="protein sequence ID" value="RXM98570.1"/>
    <property type="molecule type" value="Genomic_DNA"/>
</dbReference>